<feature type="compositionally biased region" description="Polar residues" evidence="1">
    <location>
        <begin position="530"/>
        <end position="548"/>
    </location>
</feature>
<keyword evidence="4" id="KW-1185">Reference proteome</keyword>
<dbReference type="OrthoDB" id="5237293at2759"/>
<name>A0A0C3HSB6_OIDMZ</name>
<dbReference type="Proteomes" id="UP000054321">
    <property type="component" value="Unassembled WGS sequence"/>
</dbReference>
<feature type="region of interest" description="Disordered" evidence="1">
    <location>
        <begin position="311"/>
        <end position="350"/>
    </location>
</feature>
<feature type="compositionally biased region" description="Basic residues" evidence="1">
    <location>
        <begin position="120"/>
        <end position="129"/>
    </location>
</feature>
<protein>
    <recommendedName>
        <fullName evidence="2">CRIB domain-containing protein</fullName>
    </recommendedName>
</protein>
<feature type="region of interest" description="Disordered" evidence="1">
    <location>
        <begin position="255"/>
        <end position="288"/>
    </location>
</feature>
<feature type="compositionally biased region" description="Polar residues" evidence="1">
    <location>
        <begin position="89"/>
        <end position="100"/>
    </location>
</feature>
<dbReference type="HOGENOM" id="CLU_340675_0_0_1"/>
<evidence type="ECO:0000259" key="2">
    <source>
        <dbReference type="PROSITE" id="PS50108"/>
    </source>
</evidence>
<evidence type="ECO:0000256" key="1">
    <source>
        <dbReference type="SAM" id="MobiDB-lite"/>
    </source>
</evidence>
<feature type="region of interest" description="Disordered" evidence="1">
    <location>
        <begin position="1"/>
        <end position="178"/>
    </location>
</feature>
<sequence>MSSEGSKQLKKTRRRNDSTATFNSEGPSPDSLEPAIDGPPSPERIRAYTEQMKRSSIFGNGSRTNTISSSTSSSRSRGSTSASMEHPNLSRQSSVGSRGSTMPPPRERPESIQIFGKQLFPRRKRRNTHEHHNSGRSVSSLAVGEEIREEGPDDYRGDTSRQSTMNSSYQSPNPDEPHARHFISTPFNFQHITHTRHNHLPNLQRTGHNELLSEFVAIRASQAPLYGDLKEIRAQDLHFDNFSSEALTVPQQPVKYSQSHDNLRSPPQSGPPPRPPRSPLSPTCPVALPTRTSSWTASVLLDSYDPTAAATLTTDRPHTGTYRKTTPRIASPVPTPPLPPSTTSWSEPQDSYFSDRPISHAVTTPGDEAWPLPLSPPIGYGTELADVQEEDEEAGAKRRSRASTRNSILRASQSVPALRRNSQDRESAVIPATVTIFDKPPLSPGFKSSQESWDNAIDYAYEHEAEADCDYQWERTSFDDGATIDAGPSSYKKQSAMDFHLNEDDNSIYHGRFRPSLLVPSPYDVPELSPLSNTSTASSDPRTPSTVIRPSRLRPVSHASSFKESHGFNLSPSLLIPHDFQSQVDQDALYEQAFKDHQTNPPMFVQMPYSSFSPIDESTASSAASFQSSDFSRGSARSSSSTRISAVNSRGSQDSSSLGHSASGGHMHRSISSASSLPDLIPSTLRDVKQPRDAEVPDISALNLKANGASVEATTPVTETNDGTLPIPAIQHGRSKGVMHDHFNGVNHVSENPLGLSPVAESFDNVIKDDANGNSHGRKVSAPVMTTTVKDYTLRARAATSTAAGNASRAGTKRRGSYMLFPQV</sequence>
<feature type="compositionally biased region" description="Basic and acidic residues" evidence="1">
    <location>
        <begin position="43"/>
        <end position="53"/>
    </location>
</feature>
<feature type="region of interest" description="Disordered" evidence="1">
    <location>
        <begin position="528"/>
        <end position="556"/>
    </location>
</feature>
<evidence type="ECO:0000313" key="4">
    <source>
        <dbReference type="Proteomes" id="UP000054321"/>
    </source>
</evidence>
<dbReference type="AlphaFoldDB" id="A0A0C3HSB6"/>
<dbReference type="PROSITE" id="PS50108">
    <property type="entry name" value="CRIB"/>
    <property type="match status" value="1"/>
</dbReference>
<reference evidence="3 4" key="1">
    <citation type="submission" date="2014-04" db="EMBL/GenBank/DDBJ databases">
        <authorList>
            <consortium name="DOE Joint Genome Institute"/>
            <person name="Kuo A."/>
            <person name="Martino E."/>
            <person name="Perotto S."/>
            <person name="Kohler A."/>
            <person name="Nagy L.G."/>
            <person name="Floudas D."/>
            <person name="Copeland A."/>
            <person name="Barry K.W."/>
            <person name="Cichocki N."/>
            <person name="Veneault-Fourrey C."/>
            <person name="LaButti K."/>
            <person name="Lindquist E.A."/>
            <person name="Lipzen A."/>
            <person name="Lundell T."/>
            <person name="Morin E."/>
            <person name="Murat C."/>
            <person name="Sun H."/>
            <person name="Tunlid A."/>
            <person name="Henrissat B."/>
            <person name="Grigoriev I.V."/>
            <person name="Hibbett D.S."/>
            <person name="Martin F."/>
            <person name="Nordberg H.P."/>
            <person name="Cantor M.N."/>
            <person name="Hua S.X."/>
        </authorList>
    </citation>
    <scope>NUCLEOTIDE SEQUENCE [LARGE SCALE GENOMIC DNA]</scope>
    <source>
        <strain evidence="3 4">Zn</strain>
    </source>
</reference>
<dbReference type="InterPro" id="IPR000095">
    <property type="entry name" value="CRIB_dom"/>
</dbReference>
<organism evidence="3 4">
    <name type="scientific">Oidiodendron maius (strain Zn)</name>
    <dbReference type="NCBI Taxonomy" id="913774"/>
    <lineage>
        <taxon>Eukaryota</taxon>
        <taxon>Fungi</taxon>
        <taxon>Dikarya</taxon>
        <taxon>Ascomycota</taxon>
        <taxon>Pezizomycotina</taxon>
        <taxon>Leotiomycetes</taxon>
        <taxon>Leotiomycetes incertae sedis</taxon>
        <taxon>Myxotrichaceae</taxon>
        <taxon>Oidiodendron</taxon>
    </lineage>
</organism>
<reference evidence="4" key="2">
    <citation type="submission" date="2015-01" db="EMBL/GenBank/DDBJ databases">
        <title>Evolutionary Origins and Diversification of the Mycorrhizal Mutualists.</title>
        <authorList>
            <consortium name="DOE Joint Genome Institute"/>
            <consortium name="Mycorrhizal Genomics Consortium"/>
            <person name="Kohler A."/>
            <person name="Kuo A."/>
            <person name="Nagy L.G."/>
            <person name="Floudas D."/>
            <person name="Copeland A."/>
            <person name="Barry K.W."/>
            <person name="Cichocki N."/>
            <person name="Veneault-Fourrey C."/>
            <person name="LaButti K."/>
            <person name="Lindquist E.A."/>
            <person name="Lipzen A."/>
            <person name="Lundell T."/>
            <person name="Morin E."/>
            <person name="Murat C."/>
            <person name="Riley R."/>
            <person name="Ohm R."/>
            <person name="Sun H."/>
            <person name="Tunlid A."/>
            <person name="Henrissat B."/>
            <person name="Grigoriev I.V."/>
            <person name="Hibbett D.S."/>
            <person name="Martin F."/>
        </authorList>
    </citation>
    <scope>NUCLEOTIDE SEQUENCE [LARGE SCALE GENOMIC DNA]</scope>
    <source>
        <strain evidence="4">Zn</strain>
    </source>
</reference>
<accession>A0A0C3HSB6</accession>
<feature type="compositionally biased region" description="Low complexity" evidence="1">
    <location>
        <begin position="59"/>
        <end position="83"/>
    </location>
</feature>
<evidence type="ECO:0000313" key="3">
    <source>
        <dbReference type="EMBL" id="KIN05915.1"/>
    </source>
</evidence>
<proteinExistence type="predicted"/>
<dbReference type="EMBL" id="KN832871">
    <property type="protein sequence ID" value="KIN05915.1"/>
    <property type="molecule type" value="Genomic_DNA"/>
</dbReference>
<feature type="compositionally biased region" description="Pro residues" evidence="1">
    <location>
        <begin position="268"/>
        <end position="279"/>
    </location>
</feature>
<feature type="compositionally biased region" description="Low complexity" evidence="1">
    <location>
        <begin position="628"/>
        <end position="665"/>
    </location>
</feature>
<feature type="domain" description="CRIB" evidence="2">
    <location>
        <begin position="183"/>
        <end position="196"/>
    </location>
</feature>
<gene>
    <name evidence="3" type="ORF">OIDMADRAFT_176050</name>
</gene>
<dbReference type="STRING" id="913774.A0A0C3HSB6"/>
<feature type="compositionally biased region" description="Basic and acidic residues" evidence="1">
    <location>
        <begin position="145"/>
        <end position="159"/>
    </location>
</feature>
<feature type="compositionally biased region" description="Polar residues" evidence="1">
    <location>
        <begin position="160"/>
        <end position="173"/>
    </location>
</feature>
<dbReference type="InParanoid" id="A0A0C3HSB6"/>
<feature type="region of interest" description="Disordered" evidence="1">
    <location>
        <begin position="628"/>
        <end position="679"/>
    </location>
</feature>